<reference evidence="3" key="1">
    <citation type="journal article" date="2019" name="Int. J. Syst. Evol. Microbiol.">
        <title>The Global Catalogue of Microorganisms (GCM) 10K type strain sequencing project: providing services to taxonomists for standard genome sequencing and annotation.</title>
        <authorList>
            <consortium name="The Broad Institute Genomics Platform"/>
            <consortium name="The Broad Institute Genome Sequencing Center for Infectious Disease"/>
            <person name="Wu L."/>
            <person name="Ma J."/>
        </authorList>
    </citation>
    <scope>NUCLEOTIDE SEQUENCE [LARGE SCALE GENOMIC DNA]</scope>
    <source>
        <strain evidence="3">CECT 7706</strain>
    </source>
</reference>
<evidence type="ECO:0000313" key="3">
    <source>
        <dbReference type="Proteomes" id="UP001236663"/>
    </source>
</evidence>
<dbReference type="RefSeq" id="WP_163384898.1">
    <property type="nucleotide sequence ID" value="NZ_JAUFQS010000003.1"/>
</dbReference>
<comment type="caution">
    <text evidence="2">The sequence shown here is derived from an EMBL/GenBank/DDBJ whole genome shotgun (WGS) entry which is preliminary data.</text>
</comment>
<dbReference type="EMBL" id="JAUFQS010000003">
    <property type="protein sequence ID" value="MDN3686756.1"/>
    <property type="molecule type" value="Genomic_DNA"/>
</dbReference>
<dbReference type="Proteomes" id="UP001236663">
    <property type="component" value="Unassembled WGS sequence"/>
</dbReference>
<accession>A0ABT8C1Y7</accession>
<sequence length="111" mass="12861">MKLTYSVFALFILLVSCDGKEKPEELLSEDKMVEILVDIHLAEGFVQSLSIPYDSTKVLYPILEKQIFEKHGIADTVYINSLEHYLLDASKMEYLYERTIDSLTLREKIAR</sequence>
<proteinExistence type="predicted"/>
<dbReference type="InterPro" id="IPR025381">
    <property type="entry name" value="DUF4296"/>
</dbReference>
<gene>
    <name evidence="2" type="ORF">QWZ15_02840</name>
</gene>
<feature type="domain" description="DUF4296" evidence="1">
    <location>
        <begin position="23"/>
        <end position="107"/>
    </location>
</feature>
<evidence type="ECO:0000259" key="1">
    <source>
        <dbReference type="Pfam" id="PF14129"/>
    </source>
</evidence>
<organism evidence="2 3">
    <name type="scientific">Cyclobacterium jeungdonense</name>
    <dbReference type="NCBI Taxonomy" id="708087"/>
    <lineage>
        <taxon>Bacteria</taxon>
        <taxon>Pseudomonadati</taxon>
        <taxon>Bacteroidota</taxon>
        <taxon>Cytophagia</taxon>
        <taxon>Cytophagales</taxon>
        <taxon>Cyclobacteriaceae</taxon>
        <taxon>Cyclobacterium</taxon>
    </lineage>
</organism>
<protein>
    <submittedName>
        <fullName evidence="2">DUF4296 domain-containing protein</fullName>
    </submittedName>
</protein>
<dbReference type="Pfam" id="PF14129">
    <property type="entry name" value="DUF4296"/>
    <property type="match status" value="1"/>
</dbReference>
<dbReference type="PROSITE" id="PS51257">
    <property type="entry name" value="PROKAR_LIPOPROTEIN"/>
    <property type="match status" value="1"/>
</dbReference>
<name>A0ABT8C1Y7_9BACT</name>
<evidence type="ECO:0000313" key="2">
    <source>
        <dbReference type="EMBL" id="MDN3686756.1"/>
    </source>
</evidence>
<keyword evidence="3" id="KW-1185">Reference proteome</keyword>